<evidence type="ECO:0000313" key="2">
    <source>
        <dbReference type="Proteomes" id="UP001634007"/>
    </source>
</evidence>
<proteinExistence type="predicted"/>
<gene>
    <name evidence="1" type="ORF">ACJRO7_006648</name>
</gene>
<sequence length="495" mass="57042">MAWQSSSWSKACYSPDSIGNLRLCSRLVKVDTGLVALPETIKGLVDLEHLCLVNCRSLNLLSDDVRELKSLKLLDLSGTTIEELPPSLWNLEDLELRMNNSKMETLLWMYRILERDLEYRWELGELEPYGPFKFSVHIPGFPVELLIRESRTNVAPGFHEHHLSGRCPPKISVRVIFPHGESLPVDIAAEVPLWDARIMSLSQPTLYFKNLILMLGSWLERKCESEWTHDFQRKDGELLSLEFCDRCMYITSVIREFSPSPPCLKIDRFPQLSIAFSMTFYKHGNIYPFLFWVENVEILTKFSFPILRSTNLLLESRCSGKKLPDYIEVWNSWHEEATQVQRAVSRRSFKNCKSPLLRKTRGSILRAKRKRNLTWLCLHNYLDKHLLMNTVYVCAGCCVLSPFIKTKLDYCSHVLEEACPLLLDSALEVKQKIRLTRDFARVMRWLDGVINIEITPKNTLNSSKIYTFSCSIGIGAIGGEVIIIAKCSTYMFPTS</sequence>
<protein>
    <submittedName>
        <fullName evidence="1">Uncharacterized protein</fullName>
    </submittedName>
</protein>
<reference evidence="1 2" key="1">
    <citation type="submission" date="2024-11" db="EMBL/GenBank/DDBJ databases">
        <title>Chromosome-level genome assembly of Eucalyptus globulus Labill. provides insights into its genome evolution.</title>
        <authorList>
            <person name="Li X."/>
        </authorList>
    </citation>
    <scope>NUCLEOTIDE SEQUENCE [LARGE SCALE GENOMIC DNA]</scope>
    <source>
        <strain evidence="1">CL2024</strain>
        <tissue evidence="1">Fresh tender leaves</tissue>
    </source>
</reference>
<dbReference type="Gene3D" id="3.80.10.10">
    <property type="entry name" value="Ribonuclease Inhibitor"/>
    <property type="match status" value="1"/>
</dbReference>
<comment type="caution">
    <text evidence="1">The sequence shown here is derived from an EMBL/GenBank/DDBJ whole genome shotgun (WGS) entry which is preliminary data.</text>
</comment>
<dbReference type="SUPFAM" id="SSF52058">
    <property type="entry name" value="L domain-like"/>
    <property type="match status" value="1"/>
</dbReference>
<dbReference type="InterPro" id="IPR032675">
    <property type="entry name" value="LRR_dom_sf"/>
</dbReference>
<accession>A0ABD3III9</accession>
<dbReference type="Proteomes" id="UP001634007">
    <property type="component" value="Unassembled WGS sequence"/>
</dbReference>
<evidence type="ECO:0000313" key="1">
    <source>
        <dbReference type="EMBL" id="KAL3714780.1"/>
    </source>
</evidence>
<name>A0ABD3III9_EUCGL</name>
<dbReference type="AlphaFoldDB" id="A0ABD3III9"/>
<organism evidence="1 2">
    <name type="scientific">Eucalyptus globulus</name>
    <name type="common">Tasmanian blue gum</name>
    <dbReference type="NCBI Taxonomy" id="34317"/>
    <lineage>
        <taxon>Eukaryota</taxon>
        <taxon>Viridiplantae</taxon>
        <taxon>Streptophyta</taxon>
        <taxon>Embryophyta</taxon>
        <taxon>Tracheophyta</taxon>
        <taxon>Spermatophyta</taxon>
        <taxon>Magnoliopsida</taxon>
        <taxon>eudicotyledons</taxon>
        <taxon>Gunneridae</taxon>
        <taxon>Pentapetalae</taxon>
        <taxon>rosids</taxon>
        <taxon>malvids</taxon>
        <taxon>Myrtales</taxon>
        <taxon>Myrtaceae</taxon>
        <taxon>Myrtoideae</taxon>
        <taxon>Eucalypteae</taxon>
        <taxon>Eucalyptus</taxon>
    </lineage>
</organism>
<keyword evidence="2" id="KW-1185">Reference proteome</keyword>
<dbReference type="EMBL" id="JBJKBG010000011">
    <property type="protein sequence ID" value="KAL3714780.1"/>
    <property type="molecule type" value="Genomic_DNA"/>
</dbReference>